<reference evidence="1 2" key="1">
    <citation type="submission" date="2011-03" db="EMBL/GenBank/DDBJ databases">
        <authorList>
            <person name="Muzny D."/>
            <person name="Qin X."/>
            <person name="Deng J."/>
            <person name="Jiang H."/>
            <person name="Liu Y."/>
            <person name="Qu J."/>
            <person name="Song X.-Z."/>
            <person name="Zhang L."/>
            <person name="Thornton R."/>
            <person name="Coyle M."/>
            <person name="Francisco L."/>
            <person name="Jackson L."/>
            <person name="Javaid M."/>
            <person name="Korchina V."/>
            <person name="Kovar C."/>
            <person name="Mata R."/>
            <person name="Mathew T."/>
            <person name="Ngo R."/>
            <person name="Nguyen L."/>
            <person name="Nguyen N."/>
            <person name="Okwuonu G."/>
            <person name="Ongeri F."/>
            <person name="Pham C."/>
            <person name="Simmons D."/>
            <person name="Wilczek-Boney K."/>
            <person name="Hale W."/>
            <person name="Jakkamsetti A."/>
            <person name="Pham P."/>
            <person name="Ruth R."/>
            <person name="San Lucas F."/>
            <person name="Warren J."/>
            <person name="Zhang J."/>
            <person name="Zhao Z."/>
            <person name="Zhou C."/>
            <person name="Zhu D."/>
            <person name="Lee S."/>
            <person name="Bess C."/>
            <person name="Blankenburg K."/>
            <person name="Forbes L."/>
            <person name="Fu Q."/>
            <person name="Gubbala S."/>
            <person name="Hirani K."/>
            <person name="Jayaseelan J.C."/>
            <person name="Lara F."/>
            <person name="Munidasa M."/>
            <person name="Palculict T."/>
            <person name="Patil S."/>
            <person name="Pu L.-L."/>
            <person name="Saada N."/>
            <person name="Tang L."/>
            <person name="Weissenberger G."/>
            <person name="Zhu Y."/>
            <person name="Hemphill L."/>
            <person name="Shang Y."/>
            <person name="Youmans B."/>
            <person name="Ayvaz T."/>
            <person name="Ross M."/>
            <person name="Santibanez J."/>
            <person name="Aqrawi P."/>
            <person name="Gross S."/>
            <person name="Joshi V."/>
            <person name="Fowler G."/>
            <person name="Nazareth L."/>
            <person name="Reid J."/>
            <person name="Worley K."/>
            <person name="Petrosino J."/>
            <person name="Highlander S."/>
            <person name="Gibbs R."/>
        </authorList>
    </citation>
    <scope>NUCLEOTIDE SEQUENCE [LARGE SCALE GENOMIC DNA]</scope>
    <source>
        <strain evidence="1 2">SK1056</strain>
    </source>
</reference>
<protein>
    <submittedName>
        <fullName evidence="1">Uncharacterized protein</fullName>
    </submittedName>
</protein>
<dbReference type="PATRIC" id="fig|888820.3.peg.1707"/>
<dbReference type="Proteomes" id="UP000004171">
    <property type="component" value="Unassembled WGS sequence"/>
</dbReference>
<proteinExistence type="predicted"/>
<organism evidence="1 2">
    <name type="scientific">Streptococcus sanguinis SK1056</name>
    <dbReference type="NCBI Taxonomy" id="888820"/>
    <lineage>
        <taxon>Bacteria</taxon>
        <taxon>Bacillati</taxon>
        <taxon>Bacillota</taxon>
        <taxon>Bacilli</taxon>
        <taxon>Lactobacillales</taxon>
        <taxon>Streptococcaceae</taxon>
        <taxon>Streptococcus</taxon>
    </lineage>
</organism>
<accession>F3UDY9</accession>
<evidence type="ECO:0000313" key="2">
    <source>
        <dbReference type="Proteomes" id="UP000004171"/>
    </source>
</evidence>
<dbReference type="HOGENOM" id="CLU_3123384_0_0_9"/>
<name>F3UDY9_STRSA</name>
<dbReference type="AlphaFoldDB" id="F3UDY9"/>
<sequence>MFIIKRKVSFANSISLTIWLFCITLVVFKSFPQHIDKFVKELDSSLYFLK</sequence>
<comment type="caution">
    <text evidence="1">The sequence shown here is derived from an EMBL/GenBank/DDBJ whole genome shotgun (WGS) entry which is preliminary data.</text>
</comment>
<gene>
    <name evidence="1" type="ORF">HMPREF9393_1747</name>
</gene>
<dbReference type="EMBL" id="AFFL01000004">
    <property type="protein sequence ID" value="EGJ37965.1"/>
    <property type="molecule type" value="Genomic_DNA"/>
</dbReference>
<evidence type="ECO:0000313" key="1">
    <source>
        <dbReference type="EMBL" id="EGJ37965.1"/>
    </source>
</evidence>